<dbReference type="AlphaFoldDB" id="A0A9D1DR26"/>
<dbReference type="InterPro" id="IPR029756">
    <property type="entry name" value="MTH1187/YkoF-like"/>
</dbReference>
<sequence>MSENEKKPYVTYGSCGCGTCGATKEITGCRFSLSPMTDQFVDIILDSIGKVDTSKVWKATDKLSTVYRGKRNHVLDAVKACFVRSWREGVHMTMEATISRGCPGDRDADYFLSEDDVLLNEPQIQDIHFPVDCKFALYPMGVENYMEYIAHVVNLAIDRNVYDKSSHYASFLKGDVQDLFRYFDEATEYCDKNIKHYIMEITFSVNSPTAE</sequence>
<gene>
    <name evidence="2" type="ORF">IAA54_07080</name>
</gene>
<dbReference type="Proteomes" id="UP000886785">
    <property type="component" value="Unassembled WGS sequence"/>
</dbReference>
<evidence type="ECO:0000259" key="1">
    <source>
        <dbReference type="Pfam" id="PF07615"/>
    </source>
</evidence>
<name>A0A9D1DR26_9FIRM</name>
<protein>
    <submittedName>
        <fullName evidence="2">Thiamine-binding protein</fullName>
    </submittedName>
</protein>
<dbReference type="Pfam" id="PF07615">
    <property type="entry name" value="Ykof"/>
    <property type="match status" value="2"/>
</dbReference>
<comment type="caution">
    <text evidence="2">The sequence shown here is derived from an EMBL/GenBank/DDBJ whole genome shotgun (WGS) entry which is preliminary data.</text>
</comment>
<dbReference type="EMBL" id="DVHF01000082">
    <property type="protein sequence ID" value="HIR57416.1"/>
    <property type="molecule type" value="Genomic_DNA"/>
</dbReference>
<feature type="domain" description="Thiamin/hydroxymethyl pyrimidine-binding YkoF putative" evidence="1">
    <location>
        <begin position="26"/>
        <end position="105"/>
    </location>
</feature>
<feature type="domain" description="Thiamin/hydroxymethyl pyrimidine-binding YkoF putative" evidence="1">
    <location>
        <begin position="131"/>
        <end position="209"/>
    </location>
</feature>
<proteinExistence type="predicted"/>
<dbReference type="InterPro" id="IPR011522">
    <property type="entry name" value="Thiamin/HMP-bd_put_YkoF"/>
</dbReference>
<evidence type="ECO:0000313" key="2">
    <source>
        <dbReference type="EMBL" id="HIR57416.1"/>
    </source>
</evidence>
<dbReference type="SUPFAM" id="SSF89957">
    <property type="entry name" value="MTH1187/YkoF-like"/>
    <property type="match status" value="1"/>
</dbReference>
<organism evidence="2 3">
    <name type="scientific">Candidatus Gallacutalibacter pullicola</name>
    <dbReference type="NCBI Taxonomy" id="2840830"/>
    <lineage>
        <taxon>Bacteria</taxon>
        <taxon>Bacillati</taxon>
        <taxon>Bacillota</taxon>
        <taxon>Clostridia</taxon>
        <taxon>Eubacteriales</taxon>
        <taxon>Candidatus Gallacutalibacter</taxon>
    </lineage>
</organism>
<reference evidence="2" key="2">
    <citation type="journal article" date="2021" name="PeerJ">
        <title>Extensive microbial diversity within the chicken gut microbiome revealed by metagenomics and culture.</title>
        <authorList>
            <person name="Gilroy R."/>
            <person name="Ravi A."/>
            <person name="Getino M."/>
            <person name="Pursley I."/>
            <person name="Horton D.L."/>
            <person name="Alikhan N.F."/>
            <person name="Baker D."/>
            <person name="Gharbi K."/>
            <person name="Hall N."/>
            <person name="Watson M."/>
            <person name="Adriaenssens E.M."/>
            <person name="Foster-Nyarko E."/>
            <person name="Jarju S."/>
            <person name="Secka A."/>
            <person name="Antonio M."/>
            <person name="Oren A."/>
            <person name="Chaudhuri R.R."/>
            <person name="La Ragione R."/>
            <person name="Hildebrand F."/>
            <person name="Pallen M.J."/>
        </authorList>
    </citation>
    <scope>NUCLEOTIDE SEQUENCE</scope>
    <source>
        <strain evidence="2">ChiSjej1B19-7085</strain>
    </source>
</reference>
<evidence type="ECO:0000313" key="3">
    <source>
        <dbReference type="Proteomes" id="UP000886785"/>
    </source>
</evidence>
<dbReference type="Gene3D" id="3.30.70.930">
    <property type="match status" value="2"/>
</dbReference>
<accession>A0A9D1DR26</accession>
<reference evidence="2" key="1">
    <citation type="submission" date="2020-10" db="EMBL/GenBank/DDBJ databases">
        <authorList>
            <person name="Gilroy R."/>
        </authorList>
    </citation>
    <scope>NUCLEOTIDE SEQUENCE</scope>
    <source>
        <strain evidence="2">ChiSjej1B19-7085</strain>
    </source>
</reference>